<dbReference type="AlphaFoldDB" id="A0A4U5LP07"/>
<dbReference type="Proteomes" id="UP000298663">
    <property type="component" value="Unassembled WGS sequence"/>
</dbReference>
<dbReference type="InterPro" id="IPR003961">
    <property type="entry name" value="FN3_dom"/>
</dbReference>
<dbReference type="OrthoDB" id="5984158at2759"/>
<dbReference type="PROSITE" id="PS50853">
    <property type="entry name" value="FN3"/>
    <property type="match status" value="2"/>
</dbReference>
<organism evidence="4 5">
    <name type="scientific">Steinernema carpocapsae</name>
    <name type="common">Entomopathogenic nematode</name>
    <dbReference type="NCBI Taxonomy" id="34508"/>
    <lineage>
        <taxon>Eukaryota</taxon>
        <taxon>Metazoa</taxon>
        <taxon>Ecdysozoa</taxon>
        <taxon>Nematoda</taxon>
        <taxon>Chromadorea</taxon>
        <taxon>Rhabditida</taxon>
        <taxon>Tylenchina</taxon>
        <taxon>Panagrolaimomorpha</taxon>
        <taxon>Strongyloidoidea</taxon>
        <taxon>Steinernematidae</taxon>
        <taxon>Steinernema</taxon>
    </lineage>
</organism>
<dbReference type="Pfam" id="PF00041">
    <property type="entry name" value="fn3"/>
    <property type="match status" value="2"/>
</dbReference>
<feature type="domain" description="Ig-like" evidence="2">
    <location>
        <begin position="1"/>
        <end position="103"/>
    </location>
</feature>
<comment type="caution">
    <text evidence="4">The sequence shown here is derived from an EMBL/GenBank/DDBJ whole genome shotgun (WGS) entry which is preliminary data.</text>
</comment>
<proteinExistence type="predicted"/>
<dbReference type="InterPro" id="IPR013783">
    <property type="entry name" value="Ig-like_fold"/>
</dbReference>
<dbReference type="InterPro" id="IPR050964">
    <property type="entry name" value="Striated_Muscle_Regulatory"/>
</dbReference>
<dbReference type="SUPFAM" id="SSF49265">
    <property type="entry name" value="Fibronectin type III"/>
    <property type="match status" value="1"/>
</dbReference>
<gene>
    <name evidence="4" type="ORF">L596_030310</name>
</gene>
<accession>A0A4U5LP07</accession>
<evidence type="ECO:0000313" key="4">
    <source>
        <dbReference type="EMBL" id="TKR57633.1"/>
    </source>
</evidence>
<reference evidence="4 5" key="2">
    <citation type="journal article" date="2019" name="G3 (Bethesda)">
        <title>Hybrid Assembly of the Genome of the Entomopathogenic Nematode Steinernema carpocapsae Identifies the X-Chromosome.</title>
        <authorList>
            <person name="Serra L."/>
            <person name="Macchietto M."/>
            <person name="Macias-Munoz A."/>
            <person name="McGill C.J."/>
            <person name="Rodriguez I.M."/>
            <person name="Rodriguez B."/>
            <person name="Murad R."/>
            <person name="Mortazavi A."/>
        </authorList>
    </citation>
    <scope>NUCLEOTIDE SEQUENCE [LARGE SCALE GENOMIC DNA]</scope>
    <source>
        <strain evidence="4 5">ALL</strain>
    </source>
</reference>
<dbReference type="Gene3D" id="2.60.40.10">
    <property type="entry name" value="Immunoglobulins"/>
    <property type="match status" value="3"/>
</dbReference>
<evidence type="ECO:0000259" key="3">
    <source>
        <dbReference type="PROSITE" id="PS50853"/>
    </source>
</evidence>
<protein>
    <recommendedName>
        <fullName evidence="6">Fibronectin type-III domain-containing protein</fullName>
    </recommendedName>
</protein>
<dbReference type="STRING" id="34508.A0A4U5LP07"/>
<dbReference type="PANTHER" id="PTHR13817:SF173">
    <property type="entry name" value="FRAZZLED"/>
    <property type="match status" value="1"/>
</dbReference>
<evidence type="ECO:0000256" key="1">
    <source>
        <dbReference type="ARBA" id="ARBA00022737"/>
    </source>
</evidence>
<dbReference type="InterPro" id="IPR036179">
    <property type="entry name" value="Ig-like_dom_sf"/>
</dbReference>
<evidence type="ECO:0000313" key="5">
    <source>
        <dbReference type="Proteomes" id="UP000298663"/>
    </source>
</evidence>
<dbReference type="EMBL" id="AZBU02000014">
    <property type="protein sequence ID" value="TKR57633.1"/>
    <property type="molecule type" value="Genomic_DNA"/>
</dbReference>
<evidence type="ECO:0008006" key="6">
    <source>
        <dbReference type="Google" id="ProtNLM"/>
    </source>
</evidence>
<name>A0A4U5LP07_STECR</name>
<dbReference type="InterPro" id="IPR036116">
    <property type="entry name" value="FN3_sf"/>
</dbReference>
<dbReference type="CDD" id="cd00063">
    <property type="entry name" value="FN3"/>
    <property type="match status" value="2"/>
</dbReference>
<dbReference type="SMART" id="SM00060">
    <property type="entry name" value="FN3"/>
    <property type="match status" value="2"/>
</dbReference>
<keyword evidence="5" id="KW-1185">Reference proteome</keyword>
<dbReference type="PANTHER" id="PTHR13817">
    <property type="entry name" value="TITIN"/>
    <property type="match status" value="1"/>
</dbReference>
<sequence length="383" mass="42803">MVEFEGTWVQEDSSAVVEPSTEIQFFCQASGNPIPAVTFFWETIENDDEVLESGGTSVLLEQRLRHDYKIETVVASVTTHASRTLVCRANNSDGVAESKVAIKIIKPGGPPTGIKYTISADNNVTLKWWAPDYPNGNITGYNVYLHNDVTIGVDMWRRFELDAYETELFLVRGQLKPSSTYYFVLSANNSFGEGPKSRPIEINTATGGPMDAPHQIHIQVDVHNKVKITWRPPHHPNGQLQNYTIYYTRSRAGDPKGHDSTYKKWQVIGISPSATTYTIDGPSEGLRPHEQYRLMMSATNDLSEGPPTKVYKFRTRSGVASAPENISIVQQATATVITFNRLYDTRGTSAVWIKVSGPFRTHFIREIVPTFKVYYMEPGSVGT</sequence>
<dbReference type="InterPro" id="IPR007110">
    <property type="entry name" value="Ig-like_dom"/>
</dbReference>
<dbReference type="PROSITE" id="PS50835">
    <property type="entry name" value="IG_LIKE"/>
    <property type="match status" value="1"/>
</dbReference>
<keyword evidence="1" id="KW-0677">Repeat</keyword>
<evidence type="ECO:0000259" key="2">
    <source>
        <dbReference type="PROSITE" id="PS50835"/>
    </source>
</evidence>
<dbReference type="SUPFAM" id="SSF48726">
    <property type="entry name" value="Immunoglobulin"/>
    <property type="match status" value="1"/>
</dbReference>
<feature type="domain" description="Fibronectin type-III" evidence="3">
    <location>
        <begin position="212"/>
        <end position="318"/>
    </location>
</feature>
<feature type="domain" description="Fibronectin type-III" evidence="3">
    <location>
        <begin position="110"/>
        <end position="207"/>
    </location>
</feature>
<reference evidence="4 5" key="1">
    <citation type="journal article" date="2015" name="Genome Biol.">
        <title>Comparative genomics of Steinernema reveals deeply conserved gene regulatory networks.</title>
        <authorList>
            <person name="Dillman A.R."/>
            <person name="Macchietto M."/>
            <person name="Porter C.F."/>
            <person name="Rogers A."/>
            <person name="Williams B."/>
            <person name="Antoshechkin I."/>
            <person name="Lee M.M."/>
            <person name="Goodwin Z."/>
            <person name="Lu X."/>
            <person name="Lewis E.E."/>
            <person name="Goodrich-Blair H."/>
            <person name="Stock S.P."/>
            <person name="Adams B.J."/>
            <person name="Sternberg P.W."/>
            <person name="Mortazavi A."/>
        </authorList>
    </citation>
    <scope>NUCLEOTIDE SEQUENCE [LARGE SCALE GENOMIC DNA]</scope>
    <source>
        <strain evidence="4 5">ALL</strain>
    </source>
</reference>